<dbReference type="InterPro" id="IPR005467">
    <property type="entry name" value="His_kinase_dom"/>
</dbReference>
<dbReference type="Gene3D" id="1.20.5.1930">
    <property type="match status" value="1"/>
</dbReference>
<evidence type="ECO:0000256" key="16">
    <source>
        <dbReference type="ARBA" id="ARBA00023012"/>
    </source>
</evidence>
<evidence type="ECO:0000256" key="11">
    <source>
        <dbReference type="ARBA" id="ARBA00022692"/>
    </source>
</evidence>
<dbReference type="GO" id="GO:0000155">
    <property type="term" value="F:phosphorelay sensor kinase activity"/>
    <property type="evidence" value="ECO:0007669"/>
    <property type="project" value="InterPro"/>
</dbReference>
<dbReference type="GO" id="GO:0051539">
    <property type="term" value="F:4 iron, 4 sulfur cluster binding"/>
    <property type="evidence" value="ECO:0007669"/>
    <property type="project" value="UniProtKB-KW"/>
</dbReference>
<evidence type="ECO:0000256" key="3">
    <source>
        <dbReference type="ARBA" id="ARBA00004496"/>
    </source>
</evidence>
<keyword evidence="17" id="KW-0411">Iron-sulfur</keyword>
<evidence type="ECO:0000256" key="6">
    <source>
        <dbReference type="ARBA" id="ARBA00017322"/>
    </source>
</evidence>
<dbReference type="InterPro" id="IPR036890">
    <property type="entry name" value="HATPase_C_sf"/>
</dbReference>
<comment type="function">
    <text evidence="19">Member of the two-component regulatory system NreB/NreC involved in the control of dissimilatory nitrate/nitrite reduction in response to oxygen. NreB functions as a direct oxygen sensor histidine kinase which is autophosphorylated, in the absence of oxygen, probably at the conserved histidine residue, and transfers its phosphate group probably to a conserved aspartate residue of NreC. NreB/NreC activates the expression of the nitrate (narGHJI) and nitrite (nir) reductase operons, as well as the putative nitrate transporter gene narT.</text>
</comment>
<evidence type="ECO:0000256" key="15">
    <source>
        <dbReference type="ARBA" id="ARBA00023004"/>
    </source>
</evidence>
<dbReference type="Gene3D" id="3.30.565.10">
    <property type="entry name" value="Histidine kinase-like ATPase, C-terminal domain"/>
    <property type="match status" value="1"/>
</dbReference>
<dbReference type="GO" id="GO:0046872">
    <property type="term" value="F:metal ion binding"/>
    <property type="evidence" value="ECO:0007669"/>
    <property type="project" value="UniProtKB-KW"/>
</dbReference>
<evidence type="ECO:0000256" key="1">
    <source>
        <dbReference type="ARBA" id="ARBA00000085"/>
    </source>
</evidence>
<evidence type="ECO:0000256" key="14">
    <source>
        <dbReference type="ARBA" id="ARBA00022989"/>
    </source>
</evidence>
<dbReference type="RefSeq" id="WP_084643393.1">
    <property type="nucleotide sequence ID" value="NZ_CP014859.1"/>
</dbReference>
<dbReference type="Proteomes" id="UP000095210">
    <property type="component" value="Chromosome"/>
</dbReference>
<comment type="cofactor">
    <cofactor evidence="2">
        <name>[4Fe-4S] cluster</name>
        <dbReference type="ChEBI" id="CHEBI:49883"/>
    </cofactor>
</comment>
<dbReference type="Pfam" id="PF07730">
    <property type="entry name" value="HisKA_3"/>
    <property type="match status" value="1"/>
</dbReference>
<keyword evidence="12" id="KW-0479">Metal-binding</keyword>
<evidence type="ECO:0000256" key="21">
    <source>
        <dbReference type="SAM" id="MobiDB-lite"/>
    </source>
</evidence>
<dbReference type="InterPro" id="IPR003594">
    <property type="entry name" value="HATPase_dom"/>
</dbReference>
<keyword evidence="7" id="KW-1003">Cell membrane</keyword>
<keyword evidence="10" id="KW-0808">Transferase</keyword>
<organism evidence="23 24">
    <name type="scientific">Actinoalloteichus hymeniacidonis</name>
    <dbReference type="NCBI Taxonomy" id="340345"/>
    <lineage>
        <taxon>Bacteria</taxon>
        <taxon>Bacillati</taxon>
        <taxon>Actinomycetota</taxon>
        <taxon>Actinomycetes</taxon>
        <taxon>Pseudonocardiales</taxon>
        <taxon>Pseudonocardiaceae</taxon>
        <taxon>Actinoalloteichus</taxon>
    </lineage>
</organism>
<feature type="region of interest" description="Disordered" evidence="21">
    <location>
        <begin position="1"/>
        <end position="21"/>
    </location>
</feature>
<gene>
    <name evidence="23" type="ORF">TL08_24070</name>
</gene>
<evidence type="ECO:0000313" key="24">
    <source>
        <dbReference type="Proteomes" id="UP000095210"/>
    </source>
</evidence>
<keyword evidence="15" id="KW-0408">Iron</keyword>
<comment type="catalytic activity">
    <reaction evidence="1">
        <text>ATP + protein L-histidine = ADP + protein N-phospho-L-histidine.</text>
        <dbReference type="EC" id="2.7.13.3"/>
    </reaction>
</comment>
<keyword evidence="9" id="KW-0963">Cytoplasm</keyword>
<evidence type="ECO:0000256" key="20">
    <source>
        <dbReference type="ARBA" id="ARBA00030800"/>
    </source>
</evidence>
<evidence type="ECO:0000256" key="12">
    <source>
        <dbReference type="ARBA" id="ARBA00022723"/>
    </source>
</evidence>
<keyword evidence="14" id="KW-1133">Transmembrane helix</keyword>
<dbReference type="Pfam" id="PF02518">
    <property type="entry name" value="HATPase_c"/>
    <property type="match status" value="1"/>
</dbReference>
<name>A0AAC9HTV3_9PSEU</name>
<evidence type="ECO:0000256" key="19">
    <source>
        <dbReference type="ARBA" id="ARBA00024827"/>
    </source>
</evidence>
<keyword evidence="16" id="KW-0902">Two-component regulatory system</keyword>
<dbReference type="CDD" id="cd16917">
    <property type="entry name" value="HATPase_UhpB-NarQ-NarX-like"/>
    <property type="match status" value="1"/>
</dbReference>
<keyword evidence="8" id="KW-0004">4Fe-4S</keyword>
<evidence type="ECO:0000256" key="2">
    <source>
        <dbReference type="ARBA" id="ARBA00001966"/>
    </source>
</evidence>
<protein>
    <recommendedName>
        <fullName evidence="6">Oxygen sensor histidine kinase NreB</fullName>
        <ecNumber evidence="5">2.7.13.3</ecNumber>
    </recommendedName>
    <alternativeName>
        <fullName evidence="20">Nitrogen regulation protein B</fullName>
    </alternativeName>
</protein>
<dbReference type="KEGG" id="ahm:TL08_24070"/>
<evidence type="ECO:0000256" key="8">
    <source>
        <dbReference type="ARBA" id="ARBA00022485"/>
    </source>
</evidence>
<evidence type="ECO:0000256" key="4">
    <source>
        <dbReference type="ARBA" id="ARBA00004651"/>
    </source>
</evidence>
<dbReference type="SUPFAM" id="SSF55874">
    <property type="entry name" value="ATPase domain of HSP90 chaperone/DNA topoisomerase II/histidine kinase"/>
    <property type="match status" value="1"/>
</dbReference>
<evidence type="ECO:0000256" key="17">
    <source>
        <dbReference type="ARBA" id="ARBA00023014"/>
    </source>
</evidence>
<sequence length="370" mass="40842">MSNSTYALPPAASIQPPPANRDMQQRIDIVDEFEFRLGVSEISRTTDPGFWPQVRAQVSMILDDCLAKISDPDFVPSQETRAAANDFGSEVAKRSVRPNDVLDAGSVLFELVSESFLQDAGPTAAPRRLVEMLRILERTISEHVTAILDGYERNLLERAAHSKAEDWRRLARDIHDWVGNSVSLVARNLDLYQLEQSRGDEPSTDRIVRARAAVDDVLEATRRVISDLRHQEPATCISHALSRFVEAAKPERTRSHIVVRGEEAQLPLDHRDALFVMLRECLRNTIRHADAENVAVSVDIEPKSVRAIVIDDGVGFDVDAVHRAGLAYGLDSMRERAALLGGKATITSAPDSGTTVEISLPLGVVDGCRN</sequence>
<evidence type="ECO:0000256" key="5">
    <source>
        <dbReference type="ARBA" id="ARBA00012438"/>
    </source>
</evidence>
<reference evidence="24" key="1">
    <citation type="submission" date="2016-03" db="EMBL/GenBank/DDBJ databases">
        <title>Complete genome sequence of the type strain Actinoalloteichus hymeniacidonis DSM 45092.</title>
        <authorList>
            <person name="Schaffert L."/>
            <person name="Albersmeier A."/>
            <person name="Winkler A."/>
            <person name="Kalinowski J."/>
            <person name="Zotchev S."/>
            <person name="Ruckert C."/>
        </authorList>
    </citation>
    <scope>NUCLEOTIDE SEQUENCE [LARGE SCALE GENOMIC DNA]</scope>
    <source>
        <strain evidence="24">HPA177(T) (DSM 45092(T))</strain>
    </source>
</reference>
<evidence type="ECO:0000256" key="13">
    <source>
        <dbReference type="ARBA" id="ARBA00022777"/>
    </source>
</evidence>
<evidence type="ECO:0000256" key="18">
    <source>
        <dbReference type="ARBA" id="ARBA00023136"/>
    </source>
</evidence>
<comment type="subcellular location">
    <subcellularLocation>
        <location evidence="4">Cell membrane</location>
        <topology evidence="4">Multi-pass membrane protein</topology>
    </subcellularLocation>
    <subcellularLocation>
        <location evidence="3">Cytoplasm</location>
    </subcellularLocation>
</comment>
<keyword evidence="18" id="KW-0472">Membrane</keyword>
<dbReference type="GO" id="GO:0005737">
    <property type="term" value="C:cytoplasm"/>
    <property type="evidence" value="ECO:0007669"/>
    <property type="project" value="UniProtKB-SubCell"/>
</dbReference>
<dbReference type="PROSITE" id="PS50109">
    <property type="entry name" value="HIS_KIN"/>
    <property type="match status" value="1"/>
</dbReference>
<feature type="domain" description="Histidine kinase" evidence="22">
    <location>
        <begin position="277"/>
        <end position="364"/>
    </location>
</feature>
<dbReference type="InterPro" id="IPR025751">
    <property type="entry name" value="RsbRD_N_dom"/>
</dbReference>
<evidence type="ECO:0000256" key="9">
    <source>
        <dbReference type="ARBA" id="ARBA00022490"/>
    </source>
</evidence>
<dbReference type="PANTHER" id="PTHR24421:SF37">
    <property type="entry name" value="SENSOR HISTIDINE KINASE NARS"/>
    <property type="match status" value="1"/>
</dbReference>
<dbReference type="EC" id="2.7.13.3" evidence="5"/>
<dbReference type="AlphaFoldDB" id="A0AAC9HTV3"/>
<keyword evidence="24" id="KW-1185">Reference proteome</keyword>
<dbReference type="InterPro" id="IPR011712">
    <property type="entry name" value="Sig_transdc_His_kin_sub3_dim/P"/>
</dbReference>
<evidence type="ECO:0000256" key="10">
    <source>
        <dbReference type="ARBA" id="ARBA00022679"/>
    </source>
</evidence>
<keyword evidence="13 23" id="KW-0418">Kinase</keyword>
<dbReference type="PRINTS" id="PR00344">
    <property type="entry name" value="BCTRLSENSOR"/>
</dbReference>
<dbReference type="PANTHER" id="PTHR24421">
    <property type="entry name" value="NITRATE/NITRITE SENSOR PROTEIN NARX-RELATED"/>
    <property type="match status" value="1"/>
</dbReference>
<dbReference type="SMART" id="SM00387">
    <property type="entry name" value="HATPase_c"/>
    <property type="match status" value="1"/>
</dbReference>
<dbReference type="InterPro" id="IPR050482">
    <property type="entry name" value="Sensor_HK_TwoCompSys"/>
</dbReference>
<evidence type="ECO:0000256" key="7">
    <source>
        <dbReference type="ARBA" id="ARBA00022475"/>
    </source>
</evidence>
<proteinExistence type="predicted"/>
<accession>A0AAC9HTV3</accession>
<dbReference type="InterPro" id="IPR004358">
    <property type="entry name" value="Sig_transdc_His_kin-like_C"/>
</dbReference>
<dbReference type="Pfam" id="PF14361">
    <property type="entry name" value="RsbRD_N"/>
    <property type="match status" value="1"/>
</dbReference>
<evidence type="ECO:0000313" key="23">
    <source>
        <dbReference type="EMBL" id="AOS65592.1"/>
    </source>
</evidence>
<dbReference type="EMBL" id="CP014859">
    <property type="protein sequence ID" value="AOS65592.1"/>
    <property type="molecule type" value="Genomic_DNA"/>
</dbReference>
<keyword evidence="11" id="KW-0812">Transmembrane</keyword>
<dbReference type="GO" id="GO:0005886">
    <property type="term" value="C:plasma membrane"/>
    <property type="evidence" value="ECO:0007669"/>
    <property type="project" value="UniProtKB-SubCell"/>
</dbReference>
<dbReference type="GO" id="GO:0046983">
    <property type="term" value="F:protein dimerization activity"/>
    <property type="evidence" value="ECO:0007669"/>
    <property type="project" value="InterPro"/>
</dbReference>
<evidence type="ECO:0000259" key="22">
    <source>
        <dbReference type="PROSITE" id="PS50109"/>
    </source>
</evidence>